<dbReference type="Pfam" id="PF07790">
    <property type="entry name" value="Pilin_N"/>
    <property type="match status" value="1"/>
</dbReference>
<evidence type="ECO:0000256" key="1">
    <source>
        <dbReference type="SAM" id="MobiDB-lite"/>
    </source>
</evidence>
<protein>
    <submittedName>
        <fullName evidence="4">Type IV pilin</fullName>
    </submittedName>
</protein>
<dbReference type="RefSeq" id="WP_077067802.1">
    <property type="nucleotide sequence ID" value="NZ_JAWJXX010000009.1"/>
</dbReference>
<dbReference type="Proteomes" id="UP000610611">
    <property type="component" value="Unassembled WGS sequence"/>
</dbReference>
<proteinExistence type="predicted"/>
<dbReference type="InterPro" id="IPR012859">
    <property type="entry name" value="Pilin_N_archaeal"/>
</dbReference>
<name>A0A0M9AKA4_9EURY</name>
<dbReference type="NCBIfam" id="TIGR02537">
    <property type="entry name" value="arch_flag_Nterm"/>
    <property type="match status" value="1"/>
</dbReference>
<sequence>MAGEFRAVSSVISVILLVAVTVVLAAVLSVATLGLAEKLDDTAPVVGQSAGEFAAQDGFDGGIVRITHVAGDVVRVAEIEVAVSAECSGDGAEKNGRLVDLPAKSGDRPQSDNIEGDDIFDESTGSLTERGADDTGALVTDEFRPGDVIVFRIAGGDCDLQSGDTVTVRVVHTPSNAVIIRQQLTA</sequence>
<dbReference type="PATRIC" id="fig|1705562.3.peg.3264"/>
<evidence type="ECO:0000313" key="3">
    <source>
        <dbReference type="EMBL" id="KOX92361.1"/>
    </source>
</evidence>
<dbReference type="Proteomes" id="UP000037729">
    <property type="component" value="Unassembled WGS sequence"/>
</dbReference>
<feature type="region of interest" description="Disordered" evidence="1">
    <location>
        <begin position="96"/>
        <end position="132"/>
    </location>
</feature>
<dbReference type="AlphaFoldDB" id="A0A0M9AKA4"/>
<reference evidence="4" key="2">
    <citation type="submission" date="2019-12" db="EMBL/GenBank/DDBJ databases">
        <title>The whole-genome sequencing of Haloarcula japonica strain pws8.</title>
        <authorList>
            <person name="Verma D.K."/>
            <person name="Gopal K."/>
            <person name="Prasad E.S."/>
        </authorList>
    </citation>
    <scope>NUCLEOTIDE SEQUENCE</scope>
    <source>
        <strain evidence="4">Pws8</strain>
    </source>
</reference>
<reference evidence="3 5" key="1">
    <citation type="submission" date="2015-08" db="EMBL/GenBank/DDBJ databases">
        <title>Genomes of Isolates from Cabo Rojo, PR.</title>
        <authorList>
            <person name="Sanchez-Nieves R.L."/>
            <person name="Montalvo-Rodriguez R."/>
        </authorList>
    </citation>
    <scope>NUCLEOTIDE SEQUENCE [LARGE SCALE GENOMIC DNA]</scope>
    <source>
        <strain evidence="3 5">SL3</strain>
    </source>
</reference>
<dbReference type="EMBL" id="WOWB01000001">
    <property type="protein sequence ID" value="NLV07165.1"/>
    <property type="molecule type" value="Genomic_DNA"/>
</dbReference>
<comment type="caution">
    <text evidence="3">The sequence shown here is derived from an EMBL/GenBank/DDBJ whole genome shotgun (WGS) entry which is preliminary data.</text>
</comment>
<evidence type="ECO:0000313" key="5">
    <source>
        <dbReference type="Proteomes" id="UP000037729"/>
    </source>
</evidence>
<dbReference type="OrthoDB" id="118020at2157"/>
<gene>
    <name evidence="3" type="ORF">AMS69_13375</name>
    <name evidence="4" type="ORF">GOC83_13595</name>
</gene>
<keyword evidence="5" id="KW-1185">Reference proteome</keyword>
<organism evidence="3 5">
    <name type="scientific">Haloarcula rubripromontorii</name>
    <dbReference type="NCBI Taxonomy" id="1705562"/>
    <lineage>
        <taxon>Archaea</taxon>
        <taxon>Methanobacteriati</taxon>
        <taxon>Methanobacteriota</taxon>
        <taxon>Stenosarchaea group</taxon>
        <taxon>Halobacteria</taxon>
        <taxon>Halobacteriales</taxon>
        <taxon>Haloarculaceae</taxon>
        <taxon>Haloarcula</taxon>
    </lineage>
</organism>
<accession>A0A0M9AKA4</accession>
<dbReference type="EMBL" id="LIUF01000004">
    <property type="protein sequence ID" value="KOX92361.1"/>
    <property type="molecule type" value="Genomic_DNA"/>
</dbReference>
<evidence type="ECO:0000313" key="4">
    <source>
        <dbReference type="EMBL" id="NLV07165.1"/>
    </source>
</evidence>
<evidence type="ECO:0000259" key="2">
    <source>
        <dbReference type="Pfam" id="PF07790"/>
    </source>
</evidence>
<feature type="domain" description="Archaeal Type IV pilin N-terminal" evidence="2">
    <location>
        <begin position="6"/>
        <end position="84"/>
    </location>
</feature>
<dbReference type="InterPro" id="IPR013373">
    <property type="entry name" value="Flagellin/pilin_N_arc"/>
</dbReference>